<dbReference type="InterPro" id="IPR000413">
    <property type="entry name" value="Integrin_alpha"/>
</dbReference>
<feature type="repeat" description="FG-GAP" evidence="12">
    <location>
        <begin position="469"/>
        <end position="531"/>
    </location>
</feature>
<evidence type="ECO:0000256" key="6">
    <source>
        <dbReference type="ARBA" id="ARBA00022889"/>
    </source>
</evidence>
<dbReference type="Gene3D" id="1.20.5.930">
    <property type="entry name" value="Bicelle-embedded integrin alpha(iib) transmembrane segment"/>
    <property type="match status" value="1"/>
</dbReference>
<dbReference type="PANTHER" id="PTHR23220">
    <property type="entry name" value="INTEGRIN ALPHA"/>
    <property type="match status" value="1"/>
</dbReference>
<evidence type="ECO:0000256" key="7">
    <source>
        <dbReference type="ARBA" id="ARBA00022989"/>
    </source>
</evidence>
<evidence type="ECO:0000256" key="4">
    <source>
        <dbReference type="ARBA" id="ARBA00022729"/>
    </source>
</evidence>
<dbReference type="GO" id="GO:0008305">
    <property type="term" value="C:integrin complex"/>
    <property type="evidence" value="ECO:0007669"/>
    <property type="project" value="InterPro"/>
</dbReference>
<evidence type="ECO:0000256" key="10">
    <source>
        <dbReference type="ARBA" id="ARBA00023170"/>
    </source>
</evidence>
<dbReference type="Proteomes" id="UP001107558">
    <property type="component" value="Chromosome 1"/>
</dbReference>
<dbReference type="PANTHER" id="PTHR23220:SF83">
    <property type="entry name" value="INTEGRIN ALPHA-PS3-RELATED"/>
    <property type="match status" value="1"/>
</dbReference>
<dbReference type="PRINTS" id="PR01185">
    <property type="entry name" value="INTEGRINA"/>
</dbReference>
<keyword evidence="9 13" id="KW-0472">Membrane</keyword>
<comment type="subcellular location">
    <subcellularLocation>
        <location evidence="1 13">Membrane</location>
        <topology evidence="1 13">Single-pass type I membrane protein</topology>
    </subcellularLocation>
</comment>
<dbReference type="GO" id="GO:0007160">
    <property type="term" value="P:cell-matrix adhesion"/>
    <property type="evidence" value="ECO:0007669"/>
    <property type="project" value="TreeGrafter"/>
</dbReference>
<keyword evidence="6 13" id="KW-0130">Cell adhesion</keyword>
<dbReference type="EMBL" id="JADBJN010000001">
    <property type="protein sequence ID" value="KAG5681799.1"/>
    <property type="molecule type" value="Genomic_DNA"/>
</dbReference>
<dbReference type="PROSITE" id="PS00242">
    <property type="entry name" value="INTEGRIN_ALPHA"/>
    <property type="match status" value="1"/>
</dbReference>
<keyword evidence="7 13" id="KW-1133">Transmembrane helix</keyword>
<evidence type="ECO:0000313" key="18">
    <source>
        <dbReference type="Proteomes" id="UP001107558"/>
    </source>
</evidence>
<feature type="repeat" description="FG-GAP" evidence="12">
    <location>
        <begin position="340"/>
        <end position="401"/>
    </location>
</feature>
<dbReference type="InterPro" id="IPR013649">
    <property type="entry name" value="Integrin_alpha_Ig-like_1"/>
</dbReference>
<dbReference type="InterPro" id="IPR013519">
    <property type="entry name" value="Int_alpha_beta-p"/>
</dbReference>
<evidence type="ECO:0000256" key="1">
    <source>
        <dbReference type="ARBA" id="ARBA00004479"/>
    </source>
</evidence>
<dbReference type="GO" id="GO:0005178">
    <property type="term" value="F:integrin binding"/>
    <property type="evidence" value="ECO:0007669"/>
    <property type="project" value="TreeGrafter"/>
</dbReference>
<dbReference type="Pfam" id="PF01839">
    <property type="entry name" value="FG-GAP"/>
    <property type="match status" value="2"/>
</dbReference>
<keyword evidence="10 13" id="KW-0675">Receptor</keyword>
<evidence type="ECO:0000259" key="15">
    <source>
        <dbReference type="Pfam" id="PF08441"/>
    </source>
</evidence>
<dbReference type="InterPro" id="IPR032695">
    <property type="entry name" value="Integrin_dom_sf"/>
</dbReference>
<evidence type="ECO:0000256" key="2">
    <source>
        <dbReference type="ARBA" id="ARBA00008054"/>
    </source>
</evidence>
<feature type="repeat" description="FG-GAP" evidence="12">
    <location>
        <begin position="37"/>
        <end position="98"/>
    </location>
</feature>
<dbReference type="GO" id="GO:0007157">
    <property type="term" value="P:heterophilic cell-cell adhesion via plasma membrane cell adhesion molecules"/>
    <property type="evidence" value="ECO:0007669"/>
    <property type="project" value="UniProtKB-ARBA"/>
</dbReference>
<proteinExistence type="inferred from homology"/>
<organism evidence="17 18">
    <name type="scientific">Polypedilum vanderplanki</name>
    <name type="common">Sleeping chironomid midge</name>
    <dbReference type="NCBI Taxonomy" id="319348"/>
    <lineage>
        <taxon>Eukaryota</taxon>
        <taxon>Metazoa</taxon>
        <taxon>Ecdysozoa</taxon>
        <taxon>Arthropoda</taxon>
        <taxon>Hexapoda</taxon>
        <taxon>Insecta</taxon>
        <taxon>Pterygota</taxon>
        <taxon>Neoptera</taxon>
        <taxon>Endopterygota</taxon>
        <taxon>Diptera</taxon>
        <taxon>Nematocera</taxon>
        <taxon>Chironomoidea</taxon>
        <taxon>Chironomidae</taxon>
        <taxon>Chironominae</taxon>
        <taxon>Polypedilum</taxon>
        <taxon>Polypedilum</taxon>
    </lineage>
</organism>
<evidence type="ECO:0000256" key="8">
    <source>
        <dbReference type="ARBA" id="ARBA00023037"/>
    </source>
</evidence>
<keyword evidence="11" id="KW-0325">Glycoprotein</keyword>
<dbReference type="Gene3D" id="2.60.40.1460">
    <property type="entry name" value="Integrin domains. Chain A, domain 2"/>
    <property type="match status" value="1"/>
</dbReference>
<dbReference type="SMART" id="SM00191">
    <property type="entry name" value="Int_alpha"/>
    <property type="match status" value="5"/>
</dbReference>
<evidence type="ECO:0000256" key="11">
    <source>
        <dbReference type="ARBA" id="ARBA00023180"/>
    </source>
</evidence>
<accession>A0A9J6CIV6</accession>
<dbReference type="Gene3D" id="2.130.10.130">
    <property type="entry name" value="Integrin alpha, N-terminal"/>
    <property type="match status" value="1"/>
</dbReference>
<protein>
    <submittedName>
        <fullName evidence="17">Uncharacterized protein</fullName>
    </submittedName>
</protein>
<feature type="domain" description="Integrin alpha second immunoglobulin-like" evidence="16">
    <location>
        <begin position="660"/>
        <end position="785"/>
    </location>
</feature>
<dbReference type="GO" id="GO:0007229">
    <property type="term" value="P:integrin-mediated signaling pathway"/>
    <property type="evidence" value="ECO:0007669"/>
    <property type="project" value="UniProtKB-KW"/>
</dbReference>
<dbReference type="InterPro" id="IPR013517">
    <property type="entry name" value="FG-GAP"/>
</dbReference>
<evidence type="ECO:0000256" key="9">
    <source>
        <dbReference type="ARBA" id="ARBA00023136"/>
    </source>
</evidence>
<evidence type="ECO:0000256" key="13">
    <source>
        <dbReference type="RuleBase" id="RU003762"/>
    </source>
</evidence>
<feature type="domain" description="Integrin alpha first immunoglubulin-like" evidence="15">
    <location>
        <begin position="537"/>
        <end position="653"/>
    </location>
</feature>
<sequence>MSQTSSTAMTKFFIVICFLPTFHFFNLSPTPNIFIKKPPLSTFLEQSRSSYFGYSLNLRENHVLIGAPRAQSTLEQQRKVNETGAVYKCNLYSDSAQPCHPYHFDLNGNTRVENTDLAYNSEKKDYQMLGFAMDGHGSENDRFVVCAPKLMADLEESDHYLLHGICYWTFSTNTTQPNGVRSIIPLRMRNLQTFPSVNNTNHYYYIYGESGFSVHITDNDEEIIVGCPGILNWQGSIIRYKAGKRVDLGGLSKRDVTSDRKISHILRKRQTMEYRSEIPNPFHATLSDDSYFGYAVSSAYFLGKSSEQLFYVASAPQANHQTGEVFIFDIEDYRLEKKIKVFNKFNGSQFGEYFGYTLLCDDFNNDGLPDLAISAPFYSKNGVNENGAVYIFINIGNLAFEQQALLTSEYESNGRFGTSLSKIGDLNLDGYNDLMISAPFEGDNGAVYVYLGGQDGLSLKPSQRIAAPSEIPNIYGDDKSNMFGYGISRGVDIDGNKYNDIAIGAPGSESVYIYRSYPVVKVIASIIPSKSELTIDDNVVAIKVCARYESATPIQMEIDFATTLSLDMKYNRASFLKNEIEKTINDTLRLSHDDKCSDYMIYVRGSIADIFAPVVIEMKYELMHKIPEHDSNFCEHCVALDPRDLKLSSTKIAFSTGCSGEKCISDLSVVGTLLNVRQPFILGSEKTIAIKYEIHNAGESAYLTQLKITIPTNVTQFSRIPSSCRQDNNARDIMICDINAGKPVKHMETTDITITFDATRLDGISFKVFAEVSSAGDEKKPSDNQYTNEIFLAEFSDVELNGQSSATQLSLEDGLRIENLQYRYKIFNNGPSTIKLLSFTIQIPLVYMARPNYHVPLVNFEDIDIRGFYTNKVYEVTWNKDNKIWQQSQEGKELAKNTISSDTHFDSSKMGFDYDLNVDKSEDFNTLGHSNHRRRRRNLWQRENDDEQVYRVYNQYTGTIDEYSASYRIATDVEDRTLMNLPRNRTIWLDCSSPEERDECIEAEFIIHNFRPGSEAISINLNFSLDLTHFDEIFNEKQNIFVFKTNAKFQRVGDESMRTLKITTRNPYTIVYEKLTSKTPIWIWIVSILVGLLVLILLCYTLYKLGFFKRTQKEELERLTRESRNITAEQAEELKNLNE</sequence>
<keyword evidence="8 13" id="KW-0401">Integrin</keyword>
<dbReference type="OrthoDB" id="5573735at2759"/>
<keyword evidence="4" id="KW-0732">Signal</keyword>
<dbReference type="PROSITE" id="PS51470">
    <property type="entry name" value="FG_GAP"/>
    <property type="match status" value="4"/>
</dbReference>
<dbReference type="SUPFAM" id="SSF69318">
    <property type="entry name" value="Integrin alpha N-terminal domain"/>
    <property type="match status" value="1"/>
</dbReference>
<feature type="transmembrane region" description="Helical" evidence="13">
    <location>
        <begin position="1081"/>
        <end position="1103"/>
    </location>
</feature>
<name>A0A9J6CIV6_POLVA</name>
<dbReference type="Gene3D" id="2.60.40.1530">
    <property type="entry name" value="ntegrin, alpha v. Chain A, domain 4"/>
    <property type="match status" value="1"/>
</dbReference>
<evidence type="ECO:0000256" key="5">
    <source>
        <dbReference type="ARBA" id="ARBA00022737"/>
    </source>
</evidence>
<gene>
    <name evidence="17" type="ORF">PVAND_011207</name>
</gene>
<dbReference type="InterPro" id="IPR028994">
    <property type="entry name" value="Integrin_alpha_N"/>
</dbReference>
<keyword evidence="18" id="KW-1185">Reference proteome</keyword>
<evidence type="ECO:0000313" key="17">
    <source>
        <dbReference type="EMBL" id="KAG5681799.1"/>
    </source>
</evidence>
<evidence type="ECO:0000259" key="16">
    <source>
        <dbReference type="Pfam" id="PF20805"/>
    </source>
</evidence>
<keyword evidence="14" id="KW-0175">Coiled coil</keyword>
<dbReference type="GO" id="GO:0009897">
    <property type="term" value="C:external side of plasma membrane"/>
    <property type="evidence" value="ECO:0007669"/>
    <property type="project" value="TreeGrafter"/>
</dbReference>
<dbReference type="InterPro" id="IPR018184">
    <property type="entry name" value="Integrin_alpha_C_CS"/>
</dbReference>
<reference evidence="17" key="1">
    <citation type="submission" date="2021-03" db="EMBL/GenBank/DDBJ databases">
        <title>Chromosome level genome of the anhydrobiotic midge Polypedilum vanderplanki.</title>
        <authorList>
            <person name="Yoshida Y."/>
            <person name="Kikawada T."/>
            <person name="Gusev O."/>
        </authorList>
    </citation>
    <scope>NUCLEOTIDE SEQUENCE</scope>
    <source>
        <strain evidence="17">NIAS01</strain>
        <tissue evidence="17">Whole body or cell culture</tissue>
    </source>
</reference>
<dbReference type="Pfam" id="PF08441">
    <property type="entry name" value="Integrin_A_Ig_1"/>
    <property type="match status" value="1"/>
</dbReference>
<dbReference type="Gene3D" id="2.60.40.1510">
    <property type="entry name" value="ntegrin, alpha v. Chain A, domain 3"/>
    <property type="match status" value="1"/>
</dbReference>
<dbReference type="GO" id="GO:0033627">
    <property type="term" value="P:cell adhesion mediated by integrin"/>
    <property type="evidence" value="ECO:0007669"/>
    <property type="project" value="TreeGrafter"/>
</dbReference>
<dbReference type="SUPFAM" id="SSF69179">
    <property type="entry name" value="Integrin domains"/>
    <property type="match status" value="2"/>
</dbReference>
<feature type="coiled-coil region" evidence="14">
    <location>
        <begin position="1109"/>
        <end position="1136"/>
    </location>
</feature>
<evidence type="ECO:0000256" key="12">
    <source>
        <dbReference type="PROSITE-ProRule" id="PRU00803"/>
    </source>
</evidence>
<keyword evidence="3 13" id="KW-0812">Transmembrane</keyword>
<dbReference type="Pfam" id="PF20805">
    <property type="entry name" value="Integrin_A_Ig_2"/>
    <property type="match status" value="1"/>
</dbReference>
<feature type="repeat" description="FG-GAP" evidence="12">
    <location>
        <begin position="402"/>
        <end position="459"/>
    </location>
</feature>
<evidence type="ECO:0000256" key="14">
    <source>
        <dbReference type="SAM" id="Coils"/>
    </source>
</evidence>
<comment type="similarity">
    <text evidence="2 13">Belongs to the integrin alpha chain family.</text>
</comment>
<comment type="caution">
    <text evidence="17">The sequence shown here is derived from an EMBL/GenBank/DDBJ whole genome shotgun (WGS) entry which is preliminary data.</text>
</comment>
<dbReference type="InterPro" id="IPR048285">
    <property type="entry name" value="Integrin_alpha_Ig-like_2"/>
</dbReference>
<keyword evidence="5" id="KW-0677">Repeat</keyword>
<dbReference type="GO" id="GO:0048513">
    <property type="term" value="P:animal organ development"/>
    <property type="evidence" value="ECO:0007669"/>
    <property type="project" value="UniProtKB-ARBA"/>
</dbReference>
<evidence type="ECO:0000256" key="3">
    <source>
        <dbReference type="ARBA" id="ARBA00022692"/>
    </source>
</evidence>
<dbReference type="AlphaFoldDB" id="A0A9J6CIV6"/>